<evidence type="ECO:0000313" key="2">
    <source>
        <dbReference type="EMBL" id="KAH9310288.1"/>
    </source>
</evidence>
<keyword evidence="3" id="KW-1185">Reference proteome</keyword>
<dbReference type="Proteomes" id="UP000824469">
    <property type="component" value="Unassembled WGS sequence"/>
</dbReference>
<dbReference type="AlphaFoldDB" id="A0AA38FWJ4"/>
<feature type="non-terminal residue" evidence="2">
    <location>
        <position position="50"/>
    </location>
</feature>
<name>A0AA38FWJ4_TAXCH</name>
<evidence type="ECO:0000256" key="1">
    <source>
        <dbReference type="SAM" id="MobiDB-lite"/>
    </source>
</evidence>
<dbReference type="EMBL" id="JAHRHJ020000007">
    <property type="protein sequence ID" value="KAH9310288.1"/>
    <property type="molecule type" value="Genomic_DNA"/>
</dbReference>
<comment type="caution">
    <text evidence="2">The sequence shown here is derived from an EMBL/GenBank/DDBJ whole genome shotgun (WGS) entry which is preliminary data.</text>
</comment>
<feature type="non-terminal residue" evidence="2">
    <location>
        <position position="1"/>
    </location>
</feature>
<feature type="compositionally biased region" description="Polar residues" evidence="1">
    <location>
        <begin position="26"/>
        <end position="42"/>
    </location>
</feature>
<proteinExistence type="predicted"/>
<organism evidence="2 3">
    <name type="scientific">Taxus chinensis</name>
    <name type="common">Chinese yew</name>
    <name type="synonym">Taxus wallichiana var. chinensis</name>
    <dbReference type="NCBI Taxonomy" id="29808"/>
    <lineage>
        <taxon>Eukaryota</taxon>
        <taxon>Viridiplantae</taxon>
        <taxon>Streptophyta</taxon>
        <taxon>Embryophyta</taxon>
        <taxon>Tracheophyta</taxon>
        <taxon>Spermatophyta</taxon>
        <taxon>Pinopsida</taxon>
        <taxon>Pinidae</taxon>
        <taxon>Conifers II</taxon>
        <taxon>Cupressales</taxon>
        <taxon>Taxaceae</taxon>
        <taxon>Taxus</taxon>
    </lineage>
</organism>
<reference evidence="2 3" key="1">
    <citation type="journal article" date="2021" name="Nat. Plants">
        <title>The Taxus genome provides insights into paclitaxel biosynthesis.</title>
        <authorList>
            <person name="Xiong X."/>
            <person name="Gou J."/>
            <person name="Liao Q."/>
            <person name="Li Y."/>
            <person name="Zhou Q."/>
            <person name="Bi G."/>
            <person name="Li C."/>
            <person name="Du R."/>
            <person name="Wang X."/>
            <person name="Sun T."/>
            <person name="Guo L."/>
            <person name="Liang H."/>
            <person name="Lu P."/>
            <person name="Wu Y."/>
            <person name="Zhang Z."/>
            <person name="Ro D.K."/>
            <person name="Shang Y."/>
            <person name="Huang S."/>
            <person name="Yan J."/>
        </authorList>
    </citation>
    <scope>NUCLEOTIDE SEQUENCE [LARGE SCALE GENOMIC DNA]</scope>
    <source>
        <strain evidence="2">Ta-2019</strain>
    </source>
</reference>
<gene>
    <name evidence="2" type="ORF">KI387_044693</name>
</gene>
<protein>
    <submittedName>
        <fullName evidence="2">Uncharacterized protein</fullName>
    </submittedName>
</protein>
<sequence>RRFIEALPRKNLLSRGRGQQHAEASGDSQSEIEAHSSPNPQQFELVKRQR</sequence>
<evidence type="ECO:0000313" key="3">
    <source>
        <dbReference type="Proteomes" id="UP000824469"/>
    </source>
</evidence>
<accession>A0AA38FWJ4</accession>
<feature type="region of interest" description="Disordered" evidence="1">
    <location>
        <begin position="1"/>
        <end position="50"/>
    </location>
</feature>